<dbReference type="Gene3D" id="1.10.287.130">
    <property type="match status" value="1"/>
</dbReference>
<dbReference type="InterPro" id="IPR003594">
    <property type="entry name" value="HATPase_dom"/>
</dbReference>
<dbReference type="GO" id="GO:0005886">
    <property type="term" value="C:plasma membrane"/>
    <property type="evidence" value="ECO:0007669"/>
    <property type="project" value="TreeGrafter"/>
</dbReference>
<dbReference type="InterPro" id="IPR003661">
    <property type="entry name" value="HisK_dim/P_dom"/>
</dbReference>
<dbReference type="FunFam" id="3.30.565.10:FF:000006">
    <property type="entry name" value="Sensor histidine kinase WalK"/>
    <property type="match status" value="1"/>
</dbReference>
<evidence type="ECO:0000256" key="3">
    <source>
        <dbReference type="ARBA" id="ARBA00022553"/>
    </source>
</evidence>
<dbReference type="SMART" id="SM00388">
    <property type="entry name" value="HisKA"/>
    <property type="match status" value="1"/>
</dbReference>
<dbReference type="SUPFAM" id="SSF55874">
    <property type="entry name" value="ATPase domain of HSP90 chaperone/DNA topoisomerase II/histidine kinase"/>
    <property type="match status" value="1"/>
</dbReference>
<evidence type="ECO:0000313" key="8">
    <source>
        <dbReference type="EMBL" id="EHJ47679.1"/>
    </source>
</evidence>
<keyword evidence="5 8" id="KW-0418">Kinase</keyword>
<dbReference type="InterPro" id="IPR004358">
    <property type="entry name" value="Sig_transdc_His_kin-like_C"/>
</dbReference>
<dbReference type="SMART" id="SM00387">
    <property type="entry name" value="HATPase_c"/>
    <property type="match status" value="1"/>
</dbReference>
<dbReference type="SUPFAM" id="SSF47384">
    <property type="entry name" value="Homodimeric domain of signal transducing histidine kinase"/>
    <property type="match status" value="1"/>
</dbReference>
<dbReference type="InterPro" id="IPR036890">
    <property type="entry name" value="HATPase_C_sf"/>
</dbReference>
<dbReference type="GO" id="GO:0009927">
    <property type="term" value="F:histidine phosphotransfer kinase activity"/>
    <property type="evidence" value="ECO:0007669"/>
    <property type="project" value="TreeGrafter"/>
</dbReference>
<dbReference type="HOGENOM" id="CLU_506001_0_0_7"/>
<evidence type="ECO:0000256" key="2">
    <source>
        <dbReference type="ARBA" id="ARBA00012438"/>
    </source>
</evidence>
<dbReference type="PRINTS" id="PR00344">
    <property type="entry name" value="BCTRLSENSOR"/>
</dbReference>
<dbReference type="EMBL" id="CM001368">
    <property type="protein sequence ID" value="EHJ47679.1"/>
    <property type="molecule type" value="Genomic_DNA"/>
</dbReference>
<feature type="domain" description="Histidine kinase" evidence="7">
    <location>
        <begin position="289"/>
        <end position="524"/>
    </location>
</feature>
<evidence type="ECO:0000256" key="6">
    <source>
        <dbReference type="SAM" id="MobiDB-lite"/>
    </source>
</evidence>
<dbReference type="GO" id="GO:0000155">
    <property type="term" value="F:phosphorelay sensor kinase activity"/>
    <property type="evidence" value="ECO:0007669"/>
    <property type="project" value="InterPro"/>
</dbReference>
<proteinExistence type="predicted"/>
<dbReference type="PROSITE" id="PS50109">
    <property type="entry name" value="HIS_KIN"/>
    <property type="match status" value="1"/>
</dbReference>
<dbReference type="Gene3D" id="3.30.450.20">
    <property type="entry name" value="PAS domain"/>
    <property type="match status" value="1"/>
</dbReference>
<dbReference type="InterPro" id="IPR036097">
    <property type="entry name" value="HisK_dim/P_sf"/>
</dbReference>
<reference evidence="9" key="1">
    <citation type="journal article" date="2015" name="Genome Announc.">
        <title>High-Quality Draft Genome Sequence of Desulfovibrio carbinoliphilus FW-101-2B, an Organic Acid-Oxidizing Sulfate-Reducing Bacterium Isolated from Uranium(VI)-Contaminated Groundwater.</title>
        <authorList>
            <person name="Ramsay B.D."/>
            <person name="Hwang C."/>
            <person name="Woo H.L."/>
            <person name="Carroll S.L."/>
            <person name="Lucas S."/>
            <person name="Han J."/>
            <person name="Lapidus A.L."/>
            <person name="Cheng J.F."/>
            <person name="Goodwin L.A."/>
            <person name="Pitluck S."/>
            <person name="Peters L."/>
            <person name="Chertkov O."/>
            <person name="Held B."/>
            <person name="Detter J.C."/>
            <person name="Han C.S."/>
            <person name="Tapia R."/>
            <person name="Land M.L."/>
            <person name="Hauser L.J."/>
            <person name="Kyrpides N.C."/>
            <person name="Ivanova N.N."/>
            <person name="Mikhailova N."/>
            <person name="Pagani I."/>
            <person name="Woyke T."/>
            <person name="Arkin A.P."/>
            <person name="Dehal P."/>
            <person name="Chivian D."/>
            <person name="Criddle C.S."/>
            <person name="Wu W."/>
            <person name="Chakraborty R."/>
            <person name="Hazen T.C."/>
            <person name="Fields M.W."/>
        </authorList>
    </citation>
    <scope>NUCLEOTIDE SEQUENCE [LARGE SCALE GENOMIC DNA]</scope>
    <source>
        <strain evidence="9">FW-101-2B</strain>
    </source>
</reference>
<dbReference type="Pfam" id="PF00512">
    <property type="entry name" value="HisKA"/>
    <property type="match status" value="1"/>
</dbReference>
<dbReference type="OrthoDB" id="9762798at2"/>
<evidence type="ECO:0000256" key="5">
    <source>
        <dbReference type="ARBA" id="ARBA00022777"/>
    </source>
</evidence>
<dbReference type="Gene3D" id="3.30.565.10">
    <property type="entry name" value="Histidine kinase-like ATPase, C-terminal domain"/>
    <property type="match status" value="1"/>
</dbReference>
<organism evidence="8 9">
    <name type="scientific">Solidesulfovibrio carbinoliphilus subsp. oakridgensis</name>
    <dbReference type="NCBI Taxonomy" id="694327"/>
    <lineage>
        <taxon>Bacteria</taxon>
        <taxon>Pseudomonadati</taxon>
        <taxon>Thermodesulfobacteriota</taxon>
        <taxon>Desulfovibrionia</taxon>
        <taxon>Desulfovibrionales</taxon>
        <taxon>Desulfovibrionaceae</taxon>
        <taxon>Solidesulfovibrio</taxon>
    </lineage>
</organism>
<dbReference type="STRING" id="694327.DFW101_1671"/>
<keyword evidence="3" id="KW-0597">Phosphoprotein</keyword>
<dbReference type="Pfam" id="PF02518">
    <property type="entry name" value="HATPase_c"/>
    <property type="match status" value="1"/>
</dbReference>
<evidence type="ECO:0000256" key="1">
    <source>
        <dbReference type="ARBA" id="ARBA00000085"/>
    </source>
</evidence>
<gene>
    <name evidence="8" type="ORF">DFW101_1671</name>
</gene>
<dbReference type="CDD" id="cd00082">
    <property type="entry name" value="HisKA"/>
    <property type="match status" value="1"/>
</dbReference>
<dbReference type="EC" id="2.7.13.3" evidence="2"/>
<dbReference type="AlphaFoldDB" id="G7Q7Y5"/>
<evidence type="ECO:0000256" key="4">
    <source>
        <dbReference type="ARBA" id="ARBA00022679"/>
    </source>
</evidence>
<feature type="region of interest" description="Disordered" evidence="6">
    <location>
        <begin position="521"/>
        <end position="545"/>
    </location>
</feature>
<dbReference type="Proteomes" id="UP000004662">
    <property type="component" value="Chromosome"/>
</dbReference>
<evidence type="ECO:0000313" key="9">
    <source>
        <dbReference type="Proteomes" id="UP000004662"/>
    </source>
</evidence>
<dbReference type="PANTHER" id="PTHR43047:SF72">
    <property type="entry name" value="OSMOSENSING HISTIDINE PROTEIN KINASE SLN1"/>
    <property type="match status" value="1"/>
</dbReference>
<comment type="catalytic activity">
    <reaction evidence="1">
        <text>ATP + protein L-histidine = ADP + protein N-phospho-L-histidine.</text>
        <dbReference type="EC" id="2.7.13.3"/>
    </reaction>
</comment>
<dbReference type="eggNOG" id="COG2205">
    <property type="taxonomic scope" value="Bacteria"/>
</dbReference>
<name>G7Q7Y5_9BACT</name>
<keyword evidence="9" id="KW-1185">Reference proteome</keyword>
<accession>G7Q7Y5</accession>
<dbReference type="InterPro" id="IPR005467">
    <property type="entry name" value="His_kinase_dom"/>
</dbReference>
<keyword evidence="4" id="KW-0808">Transferase</keyword>
<sequence length="545" mass="58948">MTGGRLLVRGGPDRDARTLAARLFAPGRRAAAFGAQTALALSPAALPEVAVIPLFGPSDRGLLPELLGLWDGLPVHALFLADRDFVPPAAGPSLSRALRILGGLDAPALGAVLDILAERDGQALLAEGHEAWHTALASGFPGLAVACDSQLRVVFANEALAGRCGRDPVGMACFAALHGREEPCSWCPREAVACGRAVGLEIQSPLDGRFFTMTSAPLRLPGRPPLMLTLFSDVTDRNLALSRLKSLNRDLERRVAERTDTLARQAGELADANERLRELDALKSGFLATVTHDLRTPLTSVLGFAKLTRRDFIKDFMPFSEVSEKLHRKGTRIADNLAIIENEGARLTRLVNDFLDLSKIESGHLAWNDQTVDPTEVVRAAVAAVGGEYEQNERLALVVDIPETLPPLRLDPDRLMQVLVNLLTNAARHTGEGEVTLSARRLSTGRLEFRVADTGPGIPEEERERIFDKFYQTRRGDTMASDRRGTGLGLAICKHIVERYQGGIRAEARTPRGTSFVVELPVPARGRGQGPSFDADRPEPGLALS</sequence>
<evidence type="ECO:0000259" key="7">
    <source>
        <dbReference type="PROSITE" id="PS50109"/>
    </source>
</evidence>
<protein>
    <recommendedName>
        <fullName evidence="2">histidine kinase</fullName>
        <ecNumber evidence="2">2.7.13.3</ecNumber>
    </recommendedName>
</protein>
<dbReference type="PANTHER" id="PTHR43047">
    <property type="entry name" value="TWO-COMPONENT HISTIDINE PROTEIN KINASE"/>
    <property type="match status" value="1"/>
</dbReference>
<dbReference type="RefSeq" id="WP_009181073.1">
    <property type="nucleotide sequence ID" value="NZ_CM001368.1"/>
</dbReference>